<dbReference type="Proteomes" id="UP000535589">
    <property type="component" value="Unassembled WGS sequence"/>
</dbReference>
<sequence length="282" mass="31637">MKLSLFAVAMSSVFCVNAADLGVPADYQKFQDILKISKLQMSDPAGKSGNKEEYADGGKFEGVVFDHFYIDKATEAMVFKMAGYKNRSEIRVNENFRVDDANTFHLLSAEFEAINPKASVKDSDKKNDEMTYLQVHNKGTYFDGKPGSHGEGYIPHPLLRVVYDANRSGKKDWYWAVIKNNAVNCGSKSGNKETEACKKAYVRLPIGPIATGGETDKFDIYVGGEQLVINHNGKTVVNHDITYWKDMISYFKAGVYNQFKNGESEAHFHKLTYSVEKQPVIH</sequence>
<evidence type="ECO:0000313" key="3">
    <source>
        <dbReference type="EMBL" id="NLS13766.1"/>
    </source>
</evidence>
<dbReference type="SUPFAM" id="SSF49899">
    <property type="entry name" value="Concanavalin A-like lectins/glucanases"/>
    <property type="match status" value="1"/>
</dbReference>
<dbReference type="AlphaFoldDB" id="A0A7X8YHQ6"/>
<accession>A0A7X8YHQ6</accession>
<feature type="chain" id="PRO_5031384265" evidence="1">
    <location>
        <begin position="19"/>
        <end position="282"/>
    </location>
</feature>
<comment type="caution">
    <text evidence="3">The sequence shown here is derived from an EMBL/GenBank/DDBJ whole genome shotgun (WGS) entry which is preliminary data.</text>
</comment>
<protein>
    <submittedName>
        <fullName evidence="3">Polysaccharide lyase family 7 protein</fullName>
    </submittedName>
</protein>
<gene>
    <name evidence="3" type="ORF">HGP28_12780</name>
</gene>
<reference evidence="3 4" key="1">
    <citation type="submission" date="2020-04" db="EMBL/GenBank/DDBJ databases">
        <title>Vibrio sp. SM6, a novel species isolated from seawater.</title>
        <authorList>
            <person name="Wang X."/>
        </authorList>
    </citation>
    <scope>NUCLEOTIDE SEQUENCE [LARGE SCALE GENOMIC DNA]</scope>
    <source>
        <strain evidence="3 4">SM6</strain>
    </source>
</reference>
<organism evidence="3 4">
    <name type="scientific">Vibrio agarilyticus</name>
    <dbReference type="NCBI Taxonomy" id="2726741"/>
    <lineage>
        <taxon>Bacteria</taxon>
        <taxon>Pseudomonadati</taxon>
        <taxon>Pseudomonadota</taxon>
        <taxon>Gammaproteobacteria</taxon>
        <taxon>Vibrionales</taxon>
        <taxon>Vibrionaceae</taxon>
        <taxon>Vibrio</taxon>
    </lineage>
</organism>
<dbReference type="Gene3D" id="2.60.120.200">
    <property type="match status" value="1"/>
</dbReference>
<name>A0A7X8YHQ6_9VIBR</name>
<evidence type="ECO:0000256" key="1">
    <source>
        <dbReference type="SAM" id="SignalP"/>
    </source>
</evidence>
<dbReference type="Pfam" id="PF08787">
    <property type="entry name" value="Alginate_lyase2"/>
    <property type="match status" value="1"/>
</dbReference>
<keyword evidence="1" id="KW-0732">Signal</keyword>
<keyword evidence="3" id="KW-0456">Lyase</keyword>
<dbReference type="InterPro" id="IPR014895">
    <property type="entry name" value="Alginate_lyase_2"/>
</dbReference>
<proteinExistence type="predicted"/>
<evidence type="ECO:0000259" key="2">
    <source>
        <dbReference type="Pfam" id="PF08787"/>
    </source>
</evidence>
<dbReference type="EMBL" id="JABAIK010000012">
    <property type="protein sequence ID" value="NLS13766.1"/>
    <property type="molecule type" value="Genomic_DNA"/>
</dbReference>
<feature type="domain" description="Alginate lyase 2" evidence="2">
    <location>
        <begin position="36"/>
        <end position="273"/>
    </location>
</feature>
<keyword evidence="4" id="KW-1185">Reference proteome</keyword>
<evidence type="ECO:0000313" key="4">
    <source>
        <dbReference type="Proteomes" id="UP000535589"/>
    </source>
</evidence>
<feature type="signal peptide" evidence="1">
    <location>
        <begin position="1"/>
        <end position="18"/>
    </location>
</feature>
<dbReference type="GO" id="GO:0016829">
    <property type="term" value="F:lyase activity"/>
    <property type="evidence" value="ECO:0007669"/>
    <property type="project" value="UniProtKB-KW"/>
</dbReference>
<dbReference type="InterPro" id="IPR013320">
    <property type="entry name" value="ConA-like_dom_sf"/>
</dbReference>